<dbReference type="Gene3D" id="3.30.1330.80">
    <property type="entry name" value="Hypothetical protein, similar to alpha- acetolactate decarboxylase, domain 2"/>
    <property type="match status" value="1"/>
</dbReference>
<dbReference type="SUPFAM" id="SSF117856">
    <property type="entry name" value="AF0104/ALDC/Ptd012-like"/>
    <property type="match status" value="1"/>
</dbReference>
<evidence type="ECO:0000256" key="3">
    <source>
        <dbReference type="ARBA" id="ARBA00023163"/>
    </source>
</evidence>
<comment type="function">
    <text evidence="5">Transcription factor that specifically binds AT-rich DNA sequences related to the nuclear matrix attachment regions (MARs).</text>
</comment>
<keyword evidence="1 5" id="KW-0805">Transcription regulation</keyword>
<dbReference type="CDD" id="cd11378">
    <property type="entry name" value="DUF296"/>
    <property type="match status" value="1"/>
</dbReference>
<feature type="region of interest" description="Disordered" evidence="6">
    <location>
        <begin position="57"/>
        <end position="88"/>
    </location>
</feature>
<evidence type="ECO:0000256" key="5">
    <source>
        <dbReference type="RuleBase" id="RU367031"/>
    </source>
</evidence>
<feature type="region of interest" description="Disordered" evidence="6">
    <location>
        <begin position="1"/>
        <end position="25"/>
    </location>
</feature>
<dbReference type="PANTHER" id="PTHR31500:SF56">
    <property type="entry name" value="AT-HOOK MOTIF NUCLEAR-LOCALIZED PROTEIN"/>
    <property type="match status" value="1"/>
</dbReference>
<accession>A0ABR2Q1N7</accession>
<organism evidence="8 9">
    <name type="scientific">Hibiscus sabdariffa</name>
    <name type="common">roselle</name>
    <dbReference type="NCBI Taxonomy" id="183260"/>
    <lineage>
        <taxon>Eukaryota</taxon>
        <taxon>Viridiplantae</taxon>
        <taxon>Streptophyta</taxon>
        <taxon>Embryophyta</taxon>
        <taxon>Tracheophyta</taxon>
        <taxon>Spermatophyta</taxon>
        <taxon>Magnoliopsida</taxon>
        <taxon>eudicotyledons</taxon>
        <taxon>Gunneridae</taxon>
        <taxon>Pentapetalae</taxon>
        <taxon>rosids</taxon>
        <taxon>malvids</taxon>
        <taxon>Malvales</taxon>
        <taxon>Malvaceae</taxon>
        <taxon>Malvoideae</taxon>
        <taxon>Hibiscus</taxon>
    </lineage>
</organism>
<feature type="compositionally biased region" description="Polar residues" evidence="6">
    <location>
        <begin position="7"/>
        <end position="18"/>
    </location>
</feature>
<dbReference type="InterPro" id="IPR005175">
    <property type="entry name" value="PPC_dom"/>
</dbReference>
<evidence type="ECO:0000313" key="8">
    <source>
        <dbReference type="EMBL" id="KAK8994602.1"/>
    </source>
</evidence>
<evidence type="ECO:0000256" key="4">
    <source>
        <dbReference type="ARBA" id="ARBA00023242"/>
    </source>
</evidence>
<dbReference type="PANTHER" id="PTHR31500">
    <property type="entry name" value="AT-HOOK MOTIF NUCLEAR-LOCALIZED PROTEIN 9"/>
    <property type="match status" value="1"/>
</dbReference>
<dbReference type="Pfam" id="PF03479">
    <property type="entry name" value="PCC"/>
    <property type="match status" value="1"/>
</dbReference>
<sequence length="378" mass="38575">MEEKESTISGSLGNSDTDSPPAPVSSLQLLPQVMNVNTGLERSIVSSTAAAAITTTTAAPGSGGAGGGTVTDSLGKKKRGRPRKYDADGNLRLPYQIVTASPPPGFTLSSSSPTEFNSSKRGKVKSSTGSAGNWQLLASLGELFASTAGGDFTAHVVKVNTGEDVAGKILSLSQNGPRGICILSANGAVSNVTIRQPGSSGGILTFEGRFEILSLTGSFTFSDNGGAKNRTGGLSVSLAGPDGRVIGGGLAGTLLAASPIQIVVGSFVPNGYKVHKRKAYREHHTMTASTVAAIPSAMVMTGEARPIISQAKPDGKNNMKPPSPFQVVTLGEASNNTTDHKNIPNIAAASIISGWNNGLEPASTHRPSPDINVSVPSE</sequence>
<evidence type="ECO:0000256" key="2">
    <source>
        <dbReference type="ARBA" id="ARBA00023125"/>
    </source>
</evidence>
<evidence type="ECO:0000256" key="6">
    <source>
        <dbReference type="SAM" id="MobiDB-lite"/>
    </source>
</evidence>
<evidence type="ECO:0000313" key="9">
    <source>
        <dbReference type="Proteomes" id="UP001396334"/>
    </source>
</evidence>
<feature type="compositionally biased region" description="Polar residues" evidence="6">
    <location>
        <begin position="107"/>
        <end position="127"/>
    </location>
</feature>
<dbReference type="EMBL" id="JBBPBN010000047">
    <property type="protein sequence ID" value="KAK8994602.1"/>
    <property type="molecule type" value="Genomic_DNA"/>
</dbReference>
<keyword evidence="2 5" id="KW-0238">DNA-binding</keyword>
<reference evidence="8 9" key="1">
    <citation type="journal article" date="2024" name="G3 (Bethesda)">
        <title>Genome assembly of Hibiscus sabdariffa L. provides insights into metabolisms of medicinal natural products.</title>
        <authorList>
            <person name="Kim T."/>
        </authorList>
    </citation>
    <scope>NUCLEOTIDE SEQUENCE [LARGE SCALE GENOMIC DNA]</scope>
    <source>
        <strain evidence="8">TK-2024</strain>
        <tissue evidence="8">Old leaves</tissue>
    </source>
</reference>
<keyword evidence="3 5" id="KW-0804">Transcription</keyword>
<feature type="domain" description="PPC" evidence="7">
    <location>
        <begin position="149"/>
        <end position="293"/>
    </location>
</feature>
<protein>
    <recommendedName>
        <fullName evidence="5">AT-hook motif nuclear-localized protein</fullName>
    </recommendedName>
</protein>
<keyword evidence="9" id="KW-1185">Reference proteome</keyword>
<dbReference type="Proteomes" id="UP001396334">
    <property type="component" value="Unassembled WGS sequence"/>
</dbReference>
<comment type="domain">
    <text evidence="5">The PPC domain mediates interactions between AHL proteins.</text>
</comment>
<keyword evidence="4 5" id="KW-0539">Nucleus</keyword>
<evidence type="ECO:0000256" key="1">
    <source>
        <dbReference type="ARBA" id="ARBA00023015"/>
    </source>
</evidence>
<comment type="caution">
    <text evidence="8">The sequence shown here is derived from an EMBL/GenBank/DDBJ whole genome shotgun (WGS) entry which is preliminary data.</text>
</comment>
<dbReference type="InterPro" id="IPR039605">
    <property type="entry name" value="AHL"/>
</dbReference>
<dbReference type="PROSITE" id="PS51742">
    <property type="entry name" value="PPC"/>
    <property type="match status" value="1"/>
</dbReference>
<proteinExistence type="predicted"/>
<evidence type="ECO:0000259" key="7">
    <source>
        <dbReference type="PROSITE" id="PS51742"/>
    </source>
</evidence>
<comment type="subcellular location">
    <subcellularLocation>
        <location evidence="5">Nucleus</location>
    </subcellularLocation>
</comment>
<gene>
    <name evidence="8" type="ORF">V6N11_045682</name>
</gene>
<feature type="region of interest" description="Disordered" evidence="6">
    <location>
        <begin position="102"/>
        <end position="127"/>
    </location>
</feature>
<name>A0ABR2Q1N7_9ROSI</name>